<dbReference type="InterPro" id="IPR053144">
    <property type="entry name" value="Acetyltransferase_Butenolide"/>
</dbReference>
<dbReference type="AlphaFoldDB" id="A0A9P4I558"/>
<evidence type="ECO:0000313" key="2">
    <source>
        <dbReference type="EMBL" id="KAF2093128.1"/>
    </source>
</evidence>
<dbReference type="SUPFAM" id="SSF55729">
    <property type="entry name" value="Acyl-CoA N-acyltransferases (Nat)"/>
    <property type="match status" value="1"/>
</dbReference>
<dbReference type="Pfam" id="PF00583">
    <property type="entry name" value="Acetyltransf_1"/>
    <property type="match status" value="1"/>
</dbReference>
<dbReference type="InterPro" id="IPR000182">
    <property type="entry name" value="GNAT_dom"/>
</dbReference>
<accession>A0A9P4I558</accession>
<dbReference type="Proteomes" id="UP000799772">
    <property type="component" value="Unassembled WGS sequence"/>
</dbReference>
<reference evidence="2" key="1">
    <citation type="journal article" date="2020" name="Stud. Mycol.">
        <title>101 Dothideomycetes genomes: a test case for predicting lifestyles and emergence of pathogens.</title>
        <authorList>
            <person name="Haridas S."/>
            <person name="Albert R."/>
            <person name="Binder M."/>
            <person name="Bloem J."/>
            <person name="Labutti K."/>
            <person name="Salamov A."/>
            <person name="Andreopoulos B."/>
            <person name="Baker S."/>
            <person name="Barry K."/>
            <person name="Bills G."/>
            <person name="Bluhm B."/>
            <person name="Cannon C."/>
            <person name="Castanera R."/>
            <person name="Culley D."/>
            <person name="Daum C."/>
            <person name="Ezra D."/>
            <person name="Gonzalez J."/>
            <person name="Henrissat B."/>
            <person name="Kuo A."/>
            <person name="Liang C."/>
            <person name="Lipzen A."/>
            <person name="Lutzoni F."/>
            <person name="Magnuson J."/>
            <person name="Mondo S."/>
            <person name="Nolan M."/>
            <person name="Ohm R."/>
            <person name="Pangilinan J."/>
            <person name="Park H.-J."/>
            <person name="Ramirez L."/>
            <person name="Alfaro M."/>
            <person name="Sun H."/>
            <person name="Tritt A."/>
            <person name="Yoshinaga Y."/>
            <person name="Zwiers L.-H."/>
            <person name="Turgeon B."/>
            <person name="Goodwin S."/>
            <person name="Spatafora J."/>
            <person name="Crous P."/>
            <person name="Grigoriev I."/>
        </authorList>
    </citation>
    <scope>NUCLEOTIDE SEQUENCE</scope>
    <source>
        <strain evidence="2">CBS 133067</strain>
    </source>
</reference>
<name>A0A9P4I558_9PEZI</name>
<evidence type="ECO:0000313" key="3">
    <source>
        <dbReference type="Proteomes" id="UP000799772"/>
    </source>
</evidence>
<dbReference type="InterPro" id="IPR016181">
    <property type="entry name" value="Acyl_CoA_acyltransferase"/>
</dbReference>
<gene>
    <name evidence="2" type="ORF">NA57DRAFT_48872</name>
</gene>
<comment type="caution">
    <text evidence="2">The sequence shown here is derived from an EMBL/GenBank/DDBJ whole genome shotgun (WGS) entry which is preliminary data.</text>
</comment>
<sequence>MVSIASSSPVEWRRSISSTNYLISSSSDLVSTSFINDAFADKSMPWAYPFTEAEIEVMKNNCVILGVYLTHESNDETASQRGPRFEQVGMARLITDRLTMFYITDVFIAPSERGKGLGRWMADCIREIMDGMPHLKRAMLMATPESGEDPYNSHSVRFYRDRMGMEPFEQGRGVVAMGRSAKWWEARENDEERQ</sequence>
<organism evidence="2 3">
    <name type="scientific">Rhizodiscina lignyota</name>
    <dbReference type="NCBI Taxonomy" id="1504668"/>
    <lineage>
        <taxon>Eukaryota</taxon>
        <taxon>Fungi</taxon>
        <taxon>Dikarya</taxon>
        <taxon>Ascomycota</taxon>
        <taxon>Pezizomycotina</taxon>
        <taxon>Dothideomycetes</taxon>
        <taxon>Pleosporomycetidae</taxon>
        <taxon>Aulographales</taxon>
        <taxon>Rhizodiscinaceae</taxon>
        <taxon>Rhizodiscina</taxon>
    </lineage>
</organism>
<dbReference type="GO" id="GO:0016747">
    <property type="term" value="F:acyltransferase activity, transferring groups other than amino-acyl groups"/>
    <property type="evidence" value="ECO:0007669"/>
    <property type="project" value="InterPro"/>
</dbReference>
<dbReference type="Gene3D" id="3.40.630.30">
    <property type="match status" value="1"/>
</dbReference>
<dbReference type="PROSITE" id="PS51186">
    <property type="entry name" value="GNAT"/>
    <property type="match status" value="1"/>
</dbReference>
<dbReference type="PANTHER" id="PTHR43233">
    <property type="entry name" value="FAMILY N-ACETYLTRANSFERASE, PUTATIVE (AFU_ORTHOLOGUE AFUA_6G03350)-RELATED"/>
    <property type="match status" value="1"/>
</dbReference>
<keyword evidence="3" id="KW-1185">Reference proteome</keyword>
<dbReference type="CDD" id="cd04301">
    <property type="entry name" value="NAT_SF"/>
    <property type="match status" value="1"/>
</dbReference>
<dbReference type="OrthoDB" id="10039976at2759"/>
<protein>
    <recommendedName>
        <fullName evidence="1">N-acetyltransferase domain-containing protein</fullName>
    </recommendedName>
</protein>
<dbReference type="EMBL" id="ML978139">
    <property type="protein sequence ID" value="KAF2093128.1"/>
    <property type="molecule type" value="Genomic_DNA"/>
</dbReference>
<dbReference type="PANTHER" id="PTHR43233:SF1">
    <property type="entry name" value="FAMILY N-ACETYLTRANSFERASE, PUTATIVE (AFU_ORTHOLOGUE AFUA_6G03350)-RELATED"/>
    <property type="match status" value="1"/>
</dbReference>
<feature type="domain" description="N-acetyltransferase" evidence="1">
    <location>
        <begin position="88"/>
        <end position="182"/>
    </location>
</feature>
<proteinExistence type="predicted"/>
<evidence type="ECO:0000259" key="1">
    <source>
        <dbReference type="PROSITE" id="PS51186"/>
    </source>
</evidence>